<comment type="caution">
    <text evidence="1">The sequence shown here is derived from an EMBL/GenBank/DDBJ whole genome shotgun (WGS) entry which is preliminary data.</text>
</comment>
<sequence>MPKFCAQWVSKHLTEEQKIHRMSVSMQHVMECHEIGNQFLSTIIAVDEIEFYHILIQPSKVGAWNADTLDPHYRRRMSRQLEPEKSC</sequence>
<dbReference type="EMBL" id="BMAU01021367">
    <property type="protein sequence ID" value="GFY23881.1"/>
    <property type="molecule type" value="Genomic_DNA"/>
</dbReference>
<gene>
    <name evidence="1" type="ORF">TNCV_3536751</name>
</gene>
<dbReference type="Gene3D" id="3.30.420.10">
    <property type="entry name" value="Ribonuclease H-like superfamily/Ribonuclease H"/>
    <property type="match status" value="1"/>
</dbReference>
<dbReference type="AlphaFoldDB" id="A0A8X7B944"/>
<accession>A0A8X7B944</accession>
<evidence type="ECO:0000313" key="2">
    <source>
        <dbReference type="Proteomes" id="UP000887159"/>
    </source>
</evidence>
<dbReference type="InterPro" id="IPR036397">
    <property type="entry name" value="RNaseH_sf"/>
</dbReference>
<name>A0A8X7B944_TRICX</name>
<dbReference type="Proteomes" id="UP000887159">
    <property type="component" value="Unassembled WGS sequence"/>
</dbReference>
<protein>
    <submittedName>
        <fullName evidence="1">Uncharacterized protein</fullName>
    </submittedName>
</protein>
<evidence type="ECO:0000313" key="1">
    <source>
        <dbReference type="EMBL" id="GFY23881.1"/>
    </source>
</evidence>
<keyword evidence="2" id="KW-1185">Reference proteome</keyword>
<organism evidence="1 2">
    <name type="scientific">Trichonephila clavipes</name>
    <name type="common">Golden silk orbweaver</name>
    <name type="synonym">Nephila clavipes</name>
    <dbReference type="NCBI Taxonomy" id="2585209"/>
    <lineage>
        <taxon>Eukaryota</taxon>
        <taxon>Metazoa</taxon>
        <taxon>Ecdysozoa</taxon>
        <taxon>Arthropoda</taxon>
        <taxon>Chelicerata</taxon>
        <taxon>Arachnida</taxon>
        <taxon>Araneae</taxon>
        <taxon>Araneomorphae</taxon>
        <taxon>Entelegynae</taxon>
        <taxon>Araneoidea</taxon>
        <taxon>Nephilidae</taxon>
        <taxon>Trichonephila</taxon>
    </lineage>
</organism>
<dbReference type="GO" id="GO:0003676">
    <property type="term" value="F:nucleic acid binding"/>
    <property type="evidence" value="ECO:0007669"/>
    <property type="project" value="InterPro"/>
</dbReference>
<reference evidence="1" key="1">
    <citation type="submission" date="2020-08" db="EMBL/GenBank/DDBJ databases">
        <title>Multicomponent nature underlies the extraordinary mechanical properties of spider dragline silk.</title>
        <authorList>
            <person name="Kono N."/>
            <person name="Nakamura H."/>
            <person name="Mori M."/>
            <person name="Yoshida Y."/>
            <person name="Ohtoshi R."/>
            <person name="Malay A.D."/>
            <person name="Moran D.A.P."/>
            <person name="Tomita M."/>
            <person name="Numata K."/>
            <person name="Arakawa K."/>
        </authorList>
    </citation>
    <scope>NUCLEOTIDE SEQUENCE</scope>
</reference>
<proteinExistence type="predicted"/>